<evidence type="ECO:0008006" key="4">
    <source>
        <dbReference type="Google" id="ProtNLM"/>
    </source>
</evidence>
<dbReference type="InterPro" id="IPR011990">
    <property type="entry name" value="TPR-like_helical_dom_sf"/>
</dbReference>
<dbReference type="EMBL" id="CP036281">
    <property type="protein sequence ID" value="QDU78895.1"/>
    <property type="molecule type" value="Genomic_DNA"/>
</dbReference>
<dbReference type="KEGG" id="plon:Pla110_05990"/>
<sequence length="748" mass="84056">MTGYTVQGAGRDHARERDPVPLLPSLDITGKNTVEMPLDPYQLCPCGSGKKLKFCCAAMTEVMEKVQSAQEKGNVRQAQQLIEKQYDPENPVAWACIAHSSMLIEQGKVDLARQVLQTLLKQNSEHPAGIGLYAMTAALSGKFQESKSVIYNVFQSGSGLLPDLASEVASAVSANFARQQCWMGARAYLVLAMRLAPKEAKQDCFYELMSFDANYAIPYPFRSGQPLLNFQGDDAESKEDRKAHKLADLGCYAPAARIYVKLIENHSEDALLYHNAGLCHAWDGNEAQAAHYFHKAAELTEDMGQAVELETLSQLLAWNCVEDKIVPESAHYDVDSISRLLTVLADAGQIQRITNQQNSQIEEWAEAGFEVLDRPRLEAGVTDLKPDDIPEVLGEIFILKETPDAESDKRVIISSDSHDRLEETIKIVQQATDDVKLENESRNESMTELTQPPGVPKEHQVYYWRWGFPTKFAAKPRMELFLEKWEDLVYEKWPKTPQSVLDGQTPAELEPNSVRKYAAAHVLDALSGQRQLPFDLPRIMETLELDPLPQIKPDDEHTLSSLTAMQFNRLDYSDLSDDEMLNVMNRALLTHYSLVLDAILEELLESRPGCEGKFDRFRAYRTLSQIAIFNNNEERALAWVEKALAEATKLEKSFEPVFEWKLRKLTVLLRDPQRPEVKELVTSMHQYYGSKIPEFRNMLAGLQADLNLDVGILAPNGAAVDASSEQGLWSPDQPEASGDKKLWLPGQE</sequence>
<evidence type="ECO:0000313" key="2">
    <source>
        <dbReference type="EMBL" id="QDU78895.1"/>
    </source>
</evidence>
<evidence type="ECO:0000256" key="1">
    <source>
        <dbReference type="SAM" id="MobiDB-lite"/>
    </source>
</evidence>
<keyword evidence="3" id="KW-1185">Reference proteome</keyword>
<organism evidence="2 3">
    <name type="scientific">Polystyrenella longa</name>
    <dbReference type="NCBI Taxonomy" id="2528007"/>
    <lineage>
        <taxon>Bacteria</taxon>
        <taxon>Pseudomonadati</taxon>
        <taxon>Planctomycetota</taxon>
        <taxon>Planctomycetia</taxon>
        <taxon>Planctomycetales</taxon>
        <taxon>Planctomycetaceae</taxon>
        <taxon>Polystyrenella</taxon>
    </lineage>
</organism>
<name>A0A518CI42_9PLAN</name>
<dbReference type="AlphaFoldDB" id="A0A518CI42"/>
<protein>
    <recommendedName>
        <fullName evidence="4">SEC-C motif protein</fullName>
    </recommendedName>
</protein>
<reference evidence="2 3" key="1">
    <citation type="submission" date="2019-02" db="EMBL/GenBank/DDBJ databases">
        <title>Deep-cultivation of Planctomycetes and their phenomic and genomic characterization uncovers novel biology.</title>
        <authorList>
            <person name="Wiegand S."/>
            <person name="Jogler M."/>
            <person name="Boedeker C."/>
            <person name="Pinto D."/>
            <person name="Vollmers J."/>
            <person name="Rivas-Marin E."/>
            <person name="Kohn T."/>
            <person name="Peeters S.H."/>
            <person name="Heuer A."/>
            <person name="Rast P."/>
            <person name="Oberbeckmann S."/>
            <person name="Bunk B."/>
            <person name="Jeske O."/>
            <person name="Meyerdierks A."/>
            <person name="Storesund J.E."/>
            <person name="Kallscheuer N."/>
            <person name="Luecker S."/>
            <person name="Lage O.M."/>
            <person name="Pohl T."/>
            <person name="Merkel B.J."/>
            <person name="Hornburger P."/>
            <person name="Mueller R.-W."/>
            <person name="Bruemmer F."/>
            <person name="Labrenz M."/>
            <person name="Spormann A.M."/>
            <person name="Op den Camp H."/>
            <person name="Overmann J."/>
            <person name="Amann R."/>
            <person name="Jetten M.S.M."/>
            <person name="Mascher T."/>
            <person name="Medema M.H."/>
            <person name="Devos D.P."/>
            <person name="Kaster A.-K."/>
            <person name="Ovreas L."/>
            <person name="Rohde M."/>
            <person name="Galperin M.Y."/>
            <person name="Jogler C."/>
        </authorList>
    </citation>
    <scope>NUCLEOTIDE SEQUENCE [LARGE SCALE GENOMIC DNA]</scope>
    <source>
        <strain evidence="2 3">Pla110</strain>
    </source>
</reference>
<dbReference type="Proteomes" id="UP000317178">
    <property type="component" value="Chromosome"/>
</dbReference>
<dbReference type="SUPFAM" id="SSF48452">
    <property type="entry name" value="TPR-like"/>
    <property type="match status" value="1"/>
</dbReference>
<dbReference type="Gene3D" id="1.25.40.10">
    <property type="entry name" value="Tetratricopeptide repeat domain"/>
    <property type="match status" value="1"/>
</dbReference>
<accession>A0A518CI42</accession>
<feature type="compositionally biased region" description="Basic and acidic residues" evidence="1">
    <location>
        <begin position="10"/>
        <end position="19"/>
    </location>
</feature>
<proteinExistence type="predicted"/>
<feature type="region of interest" description="Disordered" evidence="1">
    <location>
        <begin position="1"/>
        <end position="22"/>
    </location>
</feature>
<feature type="region of interest" description="Disordered" evidence="1">
    <location>
        <begin position="723"/>
        <end position="748"/>
    </location>
</feature>
<evidence type="ECO:0000313" key="3">
    <source>
        <dbReference type="Proteomes" id="UP000317178"/>
    </source>
</evidence>
<gene>
    <name evidence="2" type="ORF">Pla110_05990</name>
</gene>